<dbReference type="GO" id="GO:0046872">
    <property type="term" value="F:metal ion binding"/>
    <property type="evidence" value="ECO:0007669"/>
    <property type="project" value="UniProtKB-KW"/>
</dbReference>
<dbReference type="Gene3D" id="3.80.30.20">
    <property type="entry name" value="tm_1862 like domain"/>
    <property type="match status" value="1"/>
</dbReference>
<evidence type="ECO:0000256" key="5">
    <source>
        <dbReference type="ARBA" id="ARBA00023014"/>
    </source>
</evidence>
<dbReference type="SFLD" id="SFLDS00029">
    <property type="entry name" value="Radical_SAM"/>
    <property type="match status" value="1"/>
</dbReference>
<reference evidence="7" key="1">
    <citation type="journal article" date="2015" name="Nature">
        <title>Complex archaea that bridge the gap between prokaryotes and eukaryotes.</title>
        <authorList>
            <person name="Spang A."/>
            <person name="Saw J.H."/>
            <person name="Jorgensen S.L."/>
            <person name="Zaremba-Niedzwiedzka K."/>
            <person name="Martijn J."/>
            <person name="Lind A.E."/>
            <person name="van Eijk R."/>
            <person name="Schleper C."/>
            <person name="Guy L."/>
            <person name="Ettema T.J."/>
        </authorList>
    </citation>
    <scope>NUCLEOTIDE SEQUENCE</scope>
</reference>
<dbReference type="PANTHER" id="PTHR43409">
    <property type="entry name" value="ANAEROBIC MAGNESIUM-PROTOPORPHYRIN IX MONOMETHYL ESTER CYCLASE-RELATED"/>
    <property type="match status" value="1"/>
</dbReference>
<sequence>MTTSLILSTRNTKPSRNVVLVAIDWQKRGDGKTSLGIASIAATLKAAGIRYQLVEGTISDPDFCLEDMQSRIQRALDEMGPNTLLGFGVFVWNDEAVCDLLSKLSLHEGSRIVLGGPQVSYMPAGGLEPAYPQAHWFVRGAGENAMLRLAQAVPLAQCGVHSAGQPDLALQSELPLSGLPSPFVQGVVQMASEMRWETQRGCTFKCGFCQHRDPDGRQPTRMFDLDRLAAEAQLFADHGVKRISILDPIFHTNNEHAIAVLNLLKQSGVTAQIALQCRFEMLTGSFLDALDGLNVTLEFGLQTTSSSVSKLIQRHNNMPKVEEKLALVKQRGIDFEVSLIYGLPTQTLDSFKASVEWCKRQQVPRVMAWPLMLLRGTPLYDQKAQYGLQESVGKTIPIVIASNSFTEAEYKVMANIAEAL</sequence>
<dbReference type="SMART" id="SM00729">
    <property type="entry name" value="Elp3"/>
    <property type="match status" value="1"/>
</dbReference>
<name>A0A0F9UY56_9ZZZZ</name>
<evidence type="ECO:0000256" key="2">
    <source>
        <dbReference type="ARBA" id="ARBA00022691"/>
    </source>
</evidence>
<proteinExistence type="predicted"/>
<evidence type="ECO:0000313" key="7">
    <source>
        <dbReference type="EMBL" id="KKN97920.1"/>
    </source>
</evidence>
<keyword evidence="4" id="KW-0408">Iron</keyword>
<dbReference type="InterPro" id="IPR023404">
    <property type="entry name" value="rSAM_horseshoe"/>
</dbReference>
<dbReference type="PROSITE" id="PS51918">
    <property type="entry name" value="RADICAL_SAM"/>
    <property type="match status" value="1"/>
</dbReference>
<dbReference type="EMBL" id="LAZR01000054">
    <property type="protein sequence ID" value="KKN97920.1"/>
    <property type="molecule type" value="Genomic_DNA"/>
</dbReference>
<comment type="cofactor">
    <cofactor evidence="1">
        <name>[4Fe-4S] cluster</name>
        <dbReference type="ChEBI" id="CHEBI:49883"/>
    </cofactor>
</comment>
<keyword evidence="5" id="KW-0411">Iron-sulfur</keyword>
<dbReference type="AlphaFoldDB" id="A0A0F9UY56"/>
<dbReference type="SUPFAM" id="SSF102114">
    <property type="entry name" value="Radical SAM enzymes"/>
    <property type="match status" value="1"/>
</dbReference>
<gene>
    <name evidence="7" type="ORF">LCGC14_0151160</name>
</gene>
<dbReference type="GO" id="GO:0003824">
    <property type="term" value="F:catalytic activity"/>
    <property type="evidence" value="ECO:0007669"/>
    <property type="project" value="InterPro"/>
</dbReference>
<organism evidence="7">
    <name type="scientific">marine sediment metagenome</name>
    <dbReference type="NCBI Taxonomy" id="412755"/>
    <lineage>
        <taxon>unclassified sequences</taxon>
        <taxon>metagenomes</taxon>
        <taxon>ecological metagenomes</taxon>
    </lineage>
</organism>
<keyword evidence="3" id="KW-0479">Metal-binding</keyword>
<keyword evidence="2" id="KW-0949">S-adenosyl-L-methionine</keyword>
<comment type="caution">
    <text evidence="7">The sequence shown here is derived from an EMBL/GenBank/DDBJ whole genome shotgun (WGS) entry which is preliminary data.</text>
</comment>
<dbReference type="InterPro" id="IPR058240">
    <property type="entry name" value="rSAM_sf"/>
</dbReference>
<dbReference type="PANTHER" id="PTHR43409:SF16">
    <property type="entry name" value="SLR0320 PROTEIN"/>
    <property type="match status" value="1"/>
</dbReference>
<accession>A0A0F9UY56</accession>
<evidence type="ECO:0000259" key="6">
    <source>
        <dbReference type="PROSITE" id="PS51918"/>
    </source>
</evidence>
<evidence type="ECO:0000256" key="4">
    <source>
        <dbReference type="ARBA" id="ARBA00023004"/>
    </source>
</evidence>
<dbReference type="Pfam" id="PF04055">
    <property type="entry name" value="Radical_SAM"/>
    <property type="match status" value="1"/>
</dbReference>
<dbReference type="Gene3D" id="3.40.50.280">
    <property type="entry name" value="Cobalamin-binding domain"/>
    <property type="match status" value="1"/>
</dbReference>
<dbReference type="CDD" id="cd01335">
    <property type="entry name" value="Radical_SAM"/>
    <property type="match status" value="1"/>
</dbReference>
<dbReference type="GO" id="GO:0005829">
    <property type="term" value="C:cytosol"/>
    <property type="evidence" value="ECO:0007669"/>
    <property type="project" value="TreeGrafter"/>
</dbReference>
<evidence type="ECO:0000256" key="3">
    <source>
        <dbReference type="ARBA" id="ARBA00022723"/>
    </source>
</evidence>
<dbReference type="InterPro" id="IPR007197">
    <property type="entry name" value="rSAM"/>
</dbReference>
<protein>
    <recommendedName>
        <fullName evidence="6">Radical SAM core domain-containing protein</fullName>
    </recommendedName>
</protein>
<dbReference type="SFLD" id="SFLDG01082">
    <property type="entry name" value="B12-binding_domain_containing"/>
    <property type="match status" value="1"/>
</dbReference>
<evidence type="ECO:0000256" key="1">
    <source>
        <dbReference type="ARBA" id="ARBA00001966"/>
    </source>
</evidence>
<dbReference type="GO" id="GO:0051536">
    <property type="term" value="F:iron-sulfur cluster binding"/>
    <property type="evidence" value="ECO:0007669"/>
    <property type="project" value="UniProtKB-KW"/>
</dbReference>
<feature type="domain" description="Radical SAM core" evidence="6">
    <location>
        <begin position="188"/>
        <end position="420"/>
    </location>
</feature>
<dbReference type="InterPro" id="IPR006638">
    <property type="entry name" value="Elp3/MiaA/NifB-like_rSAM"/>
</dbReference>
<dbReference type="InterPro" id="IPR051198">
    <property type="entry name" value="BchE-like"/>
</dbReference>